<evidence type="ECO:0000259" key="2">
    <source>
        <dbReference type="SMART" id="SM00642"/>
    </source>
</evidence>
<dbReference type="Gene3D" id="3.20.20.80">
    <property type="entry name" value="Glycosidases"/>
    <property type="match status" value="2"/>
</dbReference>
<reference evidence="3" key="1">
    <citation type="submission" date="2020-07" db="EMBL/GenBank/DDBJ databases">
        <title>Huge and variable diversity of episymbiotic CPR bacteria and DPANN archaea in groundwater ecosystems.</title>
        <authorList>
            <person name="He C.Y."/>
            <person name="Keren R."/>
            <person name="Whittaker M."/>
            <person name="Farag I.F."/>
            <person name="Doudna J."/>
            <person name="Cate J.H.D."/>
            <person name="Banfield J.F."/>
        </authorList>
    </citation>
    <scope>NUCLEOTIDE SEQUENCE</scope>
    <source>
        <strain evidence="3">NC_groundwater_1813_Pr3_B-0.1um_71_17</strain>
    </source>
</reference>
<feature type="domain" description="Glycosyl hydrolase family 13 catalytic" evidence="2">
    <location>
        <begin position="311"/>
        <end position="732"/>
    </location>
</feature>
<comment type="caution">
    <text evidence="3">The sequence shown here is derived from an EMBL/GenBank/DDBJ whole genome shotgun (WGS) entry which is preliminary data.</text>
</comment>
<sequence>MRTLPIGPFEFHLSRAARERCAFDGMLFATDGRVVLDQPVAARHLAQALTEARGGEPVASAAELYAMGLLDEAMHLAVRRFRDEFDPRTWLDALDWFAARLGGPALERTLLRFVEEFPPLAVHLGETSAIEWLAGSTEGQPHRAVAFEEMLMLWLGNANPACEHYRELFDDRALTAGTAYARVTALLREYFETRPRFGPERRNLVDFLRAPVLASPNSLFAQVEYVRERWSWLLGDFLLRLLVALDVLREEQRWYESRLHARRMGRHGHFGGDSGPGAVPQYGAAGGHDVEYEAFSPDEHWMPRTVLIAKSTYVWLDQLAREYQRPVTRLDEIPDEELDRLASFGITGLWLIGLWERSPASQRIKQLCGNPDAAASAYSLWDYRIANDLGGEDAYRNLRDRAARRGVRLASDMVPNHMGLDSRWVVEHPEWFLSLPHSPYPAYRFDGPDLSGDARVELKIDDHYYDRTDAAVVFRRVDRATGEARYLYHGNDGTSFPWNDTAQIDYLNPAAREQVIQTILDVARKFPIIRFDAAMTLAKRHVQRLWFPEPGSGGAIPSRAEHGMTRAAFDAAMPNEFWREVVDRVAREAPGTLLLAEAFWLMEGYFVRTLGMHRVYNSAFMNMLRDEQNANYRTVIKNTLEFDPEILQRYVNFMNNPDERTAVDQFGRGEKYFGTCVLLATLPGLPMIGHGQIEGFEEKYGMEFRRAQRVEDTDPGMVSEHWRRISPLLHLRWLFSGASDFRLYDCWNDHGGVNEDVYAYSNRAGDTRALVLFHNRWAEAHGWIRTSASYADKRADGSRPLVHQSLAQSFGFDPQRAPYVRCRDLVSGLEFLHRTRELVERGLRVELAGFGSRVLLDWREVHEDGRPWSELCNALQGQGAPSLDERMLEHELAPVHLAMAAMPEALGLVHGHHGHHGAKPEFHGDDERRLRADFEDRLHTLLERARWFATGPSAALAGLSMQEWAGAEAEAVAEGSRAFAALLALPAHAAKQPWAGTPAAREALPLATLREANDDARHAVPWVLAVTLIAARAIGRAADPAHPEQAAQRLFDAMRSRRGVFEALAFRELGWSEENRWRDAALVRAALAHPAYAPGGGESDPWRHDHDVRWLVGTHESGGTEWFRREDHARLVWWRALDGLLAPAAEAPFAPVAAWVEGELARAEASGWKFAQLLSPARVAEAGQAAAVKAPKAPKAKPAAKKKAAKKKPAAD</sequence>
<organism evidence="3 4">
    <name type="scientific">Eiseniibacteriota bacterium</name>
    <dbReference type="NCBI Taxonomy" id="2212470"/>
    <lineage>
        <taxon>Bacteria</taxon>
        <taxon>Candidatus Eiseniibacteriota</taxon>
    </lineage>
</organism>
<dbReference type="SMART" id="SM00642">
    <property type="entry name" value="Aamy"/>
    <property type="match status" value="1"/>
</dbReference>
<protein>
    <submittedName>
        <fullName evidence="3">Alpha-amylase</fullName>
    </submittedName>
</protein>
<dbReference type="GO" id="GO:0005975">
    <property type="term" value="P:carbohydrate metabolic process"/>
    <property type="evidence" value="ECO:0007669"/>
    <property type="project" value="InterPro"/>
</dbReference>
<gene>
    <name evidence="3" type="ORF">HZA61_11650</name>
</gene>
<dbReference type="SUPFAM" id="SSF51445">
    <property type="entry name" value="(Trans)glycosidases"/>
    <property type="match status" value="1"/>
</dbReference>
<dbReference type="InterPro" id="IPR017853">
    <property type="entry name" value="GH"/>
</dbReference>
<dbReference type="InterPro" id="IPR006047">
    <property type="entry name" value="GH13_cat_dom"/>
</dbReference>
<evidence type="ECO:0000313" key="3">
    <source>
        <dbReference type="EMBL" id="MBI5170136.1"/>
    </source>
</evidence>
<dbReference type="EMBL" id="JACRIW010000081">
    <property type="protein sequence ID" value="MBI5170136.1"/>
    <property type="molecule type" value="Genomic_DNA"/>
</dbReference>
<dbReference type="Proteomes" id="UP000696931">
    <property type="component" value="Unassembled WGS sequence"/>
</dbReference>
<proteinExistence type="predicted"/>
<dbReference type="PANTHER" id="PTHR47786:SF2">
    <property type="entry name" value="GLYCOSYL HYDROLASE FAMILY 13 CATALYTIC DOMAIN-CONTAINING PROTEIN"/>
    <property type="match status" value="1"/>
</dbReference>
<dbReference type="AlphaFoldDB" id="A0A933SF12"/>
<dbReference type="PANTHER" id="PTHR47786">
    <property type="entry name" value="ALPHA-1,4-GLUCAN:MALTOSE-1-PHOSPHATE MALTOSYLTRANSFERASE"/>
    <property type="match status" value="1"/>
</dbReference>
<evidence type="ECO:0000256" key="1">
    <source>
        <dbReference type="SAM" id="MobiDB-lite"/>
    </source>
</evidence>
<name>A0A933SF12_UNCEI</name>
<accession>A0A933SF12</accession>
<feature type="region of interest" description="Disordered" evidence="1">
    <location>
        <begin position="1184"/>
        <end position="1212"/>
    </location>
</feature>
<dbReference type="Pfam" id="PF00128">
    <property type="entry name" value="Alpha-amylase"/>
    <property type="match status" value="1"/>
</dbReference>
<feature type="compositionally biased region" description="Basic residues" evidence="1">
    <location>
        <begin position="1192"/>
        <end position="1212"/>
    </location>
</feature>
<evidence type="ECO:0000313" key="4">
    <source>
        <dbReference type="Proteomes" id="UP000696931"/>
    </source>
</evidence>